<organism evidence="2 3">
    <name type="scientific">Lentithecium fluviatile CBS 122367</name>
    <dbReference type="NCBI Taxonomy" id="1168545"/>
    <lineage>
        <taxon>Eukaryota</taxon>
        <taxon>Fungi</taxon>
        <taxon>Dikarya</taxon>
        <taxon>Ascomycota</taxon>
        <taxon>Pezizomycotina</taxon>
        <taxon>Dothideomycetes</taxon>
        <taxon>Pleosporomycetidae</taxon>
        <taxon>Pleosporales</taxon>
        <taxon>Massarineae</taxon>
        <taxon>Lentitheciaceae</taxon>
        <taxon>Lentithecium</taxon>
    </lineage>
</organism>
<dbReference type="AlphaFoldDB" id="A0A6G1J2J4"/>
<dbReference type="Proteomes" id="UP000799291">
    <property type="component" value="Unassembled WGS sequence"/>
</dbReference>
<dbReference type="EMBL" id="MU005581">
    <property type="protein sequence ID" value="KAF2684628.1"/>
    <property type="molecule type" value="Genomic_DNA"/>
</dbReference>
<keyword evidence="1" id="KW-0812">Transmembrane</keyword>
<keyword evidence="3" id="KW-1185">Reference proteome</keyword>
<keyword evidence="1" id="KW-0472">Membrane</keyword>
<evidence type="ECO:0000313" key="2">
    <source>
        <dbReference type="EMBL" id="KAF2684628.1"/>
    </source>
</evidence>
<feature type="transmembrane region" description="Helical" evidence="1">
    <location>
        <begin position="239"/>
        <end position="259"/>
    </location>
</feature>
<feature type="transmembrane region" description="Helical" evidence="1">
    <location>
        <begin position="344"/>
        <end position="367"/>
    </location>
</feature>
<feature type="transmembrane region" description="Helical" evidence="1">
    <location>
        <begin position="387"/>
        <end position="408"/>
    </location>
</feature>
<feature type="transmembrane region" description="Helical" evidence="1">
    <location>
        <begin position="204"/>
        <end position="227"/>
    </location>
</feature>
<reference evidence="2" key="1">
    <citation type="journal article" date="2020" name="Stud. Mycol.">
        <title>101 Dothideomycetes genomes: a test case for predicting lifestyles and emergence of pathogens.</title>
        <authorList>
            <person name="Haridas S."/>
            <person name="Albert R."/>
            <person name="Binder M."/>
            <person name="Bloem J."/>
            <person name="Labutti K."/>
            <person name="Salamov A."/>
            <person name="Andreopoulos B."/>
            <person name="Baker S."/>
            <person name="Barry K."/>
            <person name="Bills G."/>
            <person name="Bluhm B."/>
            <person name="Cannon C."/>
            <person name="Castanera R."/>
            <person name="Culley D."/>
            <person name="Daum C."/>
            <person name="Ezra D."/>
            <person name="Gonzalez J."/>
            <person name="Henrissat B."/>
            <person name="Kuo A."/>
            <person name="Liang C."/>
            <person name="Lipzen A."/>
            <person name="Lutzoni F."/>
            <person name="Magnuson J."/>
            <person name="Mondo S."/>
            <person name="Nolan M."/>
            <person name="Ohm R."/>
            <person name="Pangilinan J."/>
            <person name="Park H.-J."/>
            <person name="Ramirez L."/>
            <person name="Alfaro M."/>
            <person name="Sun H."/>
            <person name="Tritt A."/>
            <person name="Yoshinaga Y."/>
            <person name="Zwiers L.-H."/>
            <person name="Turgeon B."/>
            <person name="Goodwin S."/>
            <person name="Spatafora J."/>
            <person name="Crous P."/>
            <person name="Grigoriev I."/>
        </authorList>
    </citation>
    <scope>NUCLEOTIDE SEQUENCE</scope>
    <source>
        <strain evidence="2">CBS 122367</strain>
    </source>
</reference>
<dbReference type="OrthoDB" id="4582561at2759"/>
<keyword evidence="1" id="KW-1133">Transmembrane helix</keyword>
<evidence type="ECO:0000256" key="1">
    <source>
        <dbReference type="SAM" id="Phobius"/>
    </source>
</evidence>
<name>A0A6G1J2J4_9PLEO</name>
<gene>
    <name evidence="2" type="ORF">K458DRAFT_389089</name>
</gene>
<feature type="transmembrane region" description="Helical" evidence="1">
    <location>
        <begin position="302"/>
        <end position="323"/>
    </location>
</feature>
<sequence length="453" mass="51623">MNSTAGFPWLPPDIYSLEFTNCTLAGEWAAVYWRSETDYPLFALVDLVRNGLSPWLTRNNLTPPTDGDVMKWIMDYGIILDDYTGPWPLWYLINEYAATSCLDEVCPRIGWQGNSDLAGRGMLVNYILQAALAMLYWTALSLDQMSWISRYLRTSEATKRILTALQHSTRVFLDGAVIFTSAMLLAAAFTFTQAVSDSTVPLPLYSALITAYLSLYSIIPTSLIYLVASAKLRRTRARIIIWGFMAFLAALVASLWFALMNAPGFWTSGKFSEEKAFKDPEHQYIFDFFCMNQGEFNGFKKAFYSLLGVIGNLFISALAKAFLNPDYQNWSPKVAQRIRQTLQYFRIVTNLSCCLSTWAFLGIYLRYRRVLFGNRAGITNKEKDFSFGQVLALSTWIPVIIEFAYIYCKGPREALTGKIMAPFYVVSSKDTEDLQFEKEHRHELLRVTEEQGE</sequence>
<proteinExistence type="predicted"/>
<evidence type="ECO:0000313" key="3">
    <source>
        <dbReference type="Proteomes" id="UP000799291"/>
    </source>
</evidence>
<protein>
    <submittedName>
        <fullName evidence="2">Uncharacterized protein</fullName>
    </submittedName>
</protein>
<accession>A0A6G1J2J4</accession>
<feature type="transmembrane region" description="Helical" evidence="1">
    <location>
        <begin position="123"/>
        <end position="142"/>
    </location>
</feature>
<feature type="transmembrane region" description="Helical" evidence="1">
    <location>
        <begin position="171"/>
        <end position="192"/>
    </location>
</feature>